<dbReference type="CDD" id="cd02869">
    <property type="entry name" value="PseudoU_synth_RluA_like"/>
    <property type="match status" value="1"/>
</dbReference>
<dbReference type="Proteomes" id="UP001236620">
    <property type="component" value="Unassembled WGS sequence"/>
</dbReference>
<comment type="catalytic activity">
    <reaction evidence="1">
        <text>a uridine in RNA = a pseudouridine in RNA</text>
        <dbReference type="Rhea" id="RHEA:48348"/>
        <dbReference type="Rhea" id="RHEA-COMP:12068"/>
        <dbReference type="Rhea" id="RHEA-COMP:12069"/>
        <dbReference type="ChEBI" id="CHEBI:65314"/>
        <dbReference type="ChEBI" id="CHEBI:65315"/>
    </reaction>
</comment>
<dbReference type="Gene3D" id="3.10.290.10">
    <property type="entry name" value="RNA-binding S4 domain"/>
    <property type="match status" value="1"/>
</dbReference>
<dbReference type="GO" id="GO:0160141">
    <property type="term" value="F:23S rRNA pseudouridine(955/2504/2580) synthase activity"/>
    <property type="evidence" value="ECO:0007669"/>
    <property type="project" value="UniProtKB-EC"/>
</dbReference>
<keyword evidence="6" id="KW-0694">RNA-binding</keyword>
<evidence type="ECO:0000313" key="8">
    <source>
        <dbReference type="EMBL" id="MDQ0567939.1"/>
    </source>
</evidence>
<dbReference type="InterPro" id="IPR050188">
    <property type="entry name" value="RluA_PseudoU_synthase"/>
</dbReference>
<dbReference type="SUPFAM" id="SSF55120">
    <property type="entry name" value="Pseudouridine synthase"/>
    <property type="match status" value="1"/>
</dbReference>
<evidence type="ECO:0000313" key="9">
    <source>
        <dbReference type="Proteomes" id="UP001236620"/>
    </source>
</evidence>
<dbReference type="PANTHER" id="PTHR21600">
    <property type="entry name" value="MITOCHONDRIAL RNA PSEUDOURIDINE SYNTHASE"/>
    <property type="match status" value="1"/>
</dbReference>
<evidence type="ECO:0000259" key="7">
    <source>
        <dbReference type="SMART" id="SM00363"/>
    </source>
</evidence>
<accession>A0ABU0NES4</accession>
<comment type="caution">
    <text evidence="8">The sequence shown here is derived from an EMBL/GenBank/DDBJ whole genome shotgun (WGS) entry which is preliminary data.</text>
</comment>
<keyword evidence="9" id="KW-1185">Reference proteome</keyword>
<dbReference type="EMBL" id="JAUSWP010000005">
    <property type="protein sequence ID" value="MDQ0567939.1"/>
    <property type="molecule type" value="Genomic_DNA"/>
</dbReference>
<protein>
    <recommendedName>
        <fullName evidence="4">RNA pseudouridylate synthase</fullName>
    </recommendedName>
    <alternativeName>
        <fullName evidence="5">RNA-uridine isomerase</fullName>
    </alternativeName>
</protein>
<evidence type="ECO:0000256" key="2">
    <source>
        <dbReference type="ARBA" id="ARBA00010876"/>
    </source>
</evidence>
<dbReference type="PANTHER" id="PTHR21600:SF83">
    <property type="entry name" value="PSEUDOURIDYLATE SYNTHASE RPUSD4, MITOCHONDRIAL"/>
    <property type="match status" value="1"/>
</dbReference>
<dbReference type="InterPro" id="IPR002942">
    <property type="entry name" value="S4_RNA-bd"/>
</dbReference>
<evidence type="ECO:0000256" key="1">
    <source>
        <dbReference type="ARBA" id="ARBA00000073"/>
    </source>
</evidence>
<reference evidence="8" key="1">
    <citation type="submission" date="2023-07" db="EMBL/GenBank/DDBJ databases">
        <title>Genomic Encyclopedia of Type Strains, Phase IV (KMG-IV): sequencing the most valuable type-strain genomes for metagenomic binning, comparative biology and taxonomic classification.</title>
        <authorList>
            <person name="Goeker M."/>
        </authorList>
    </citation>
    <scope>NUCLEOTIDE SEQUENCE [LARGE SCALE GENOMIC DNA]</scope>
    <source>
        <strain evidence="8">DSM 22019</strain>
    </source>
</reference>
<comment type="similarity">
    <text evidence="2">Belongs to the pseudouridine synthase RluA family.</text>
</comment>
<evidence type="ECO:0000256" key="5">
    <source>
        <dbReference type="ARBA" id="ARBA00033164"/>
    </source>
</evidence>
<dbReference type="CDD" id="cd00165">
    <property type="entry name" value="S4"/>
    <property type="match status" value="1"/>
</dbReference>
<dbReference type="InterPro" id="IPR006145">
    <property type="entry name" value="PsdUridine_synth_RsuA/RluA"/>
</dbReference>
<keyword evidence="3 8" id="KW-0413">Isomerase</keyword>
<feature type="domain" description="RNA-binding S4" evidence="7">
    <location>
        <begin position="13"/>
        <end position="74"/>
    </location>
</feature>
<dbReference type="Gene3D" id="3.30.2350.10">
    <property type="entry name" value="Pseudouridine synthase"/>
    <property type="match status" value="1"/>
</dbReference>
<dbReference type="InterPro" id="IPR036986">
    <property type="entry name" value="S4_RNA-bd_sf"/>
</dbReference>
<dbReference type="Pfam" id="PF00849">
    <property type="entry name" value="PseudoU_synth_2"/>
    <property type="match status" value="1"/>
</dbReference>
<gene>
    <name evidence="8" type="ORF">J2Z63_000586</name>
</gene>
<organism evidence="8 9">
    <name type="scientific">Mycoplasma yeatsii</name>
    <dbReference type="NCBI Taxonomy" id="51365"/>
    <lineage>
        <taxon>Bacteria</taxon>
        <taxon>Bacillati</taxon>
        <taxon>Mycoplasmatota</taxon>
        <taxon>Mollicutes</taxon>
        <taxon>Mycoplasmataceae</taxon>
        <taxon>Mycoplasma</taxon>
    </lineage>
</organism>
<name>A0ABU0NES4_9MOLU</name>
<evidence type="ECO:0000256" key="4">
    <source>
        <dbReference type="ARBA" id="ARBA00031870"/>
    </source>
</evidence>
<proteinExistence type="inferred from homology"/>
<sequence>MTKFCINKNDENQTLFKFIKKTYSTTPISVIYKWLRKGDIKVNSKRIKDKQFILKSNDIVEVYDSNKPVIRDNFNYIKNVKLDICYEDDNLIIVNKDANLEMHSTYNVCLDDMIKSYLVDKNQYDPLNENSFVISHVHRLDKLTSGLVIYAKNKQSSEILMDAIQNKNKIEKYYLALTSNDWTLDKTVVLEGWINYDSEIKKSIFSTEMLDNYKYCKTEFNMIKKNLILVKLITGRKHQIRSMLSYLKNPILNDFRYGGRKINDEKIIYLSASKLVFHNLEKPLDYLNEKIIEFIPKWAN</sequence>
<evidence type="ECO:0000256" key="3">
    <source>
        <dbReference type="ARBA" id="ARBA00023235"/>
    </source>
</evidence>
<dbReference type="SUPFAM" id="SSF55174">
    <property type="entry name" value="Alpha-L RNA-binding motif"/>
    <property type="match status" value="1"/>
</dbReference>
<dbReference type="RefSeq" id="WP_307445077.1">
    <property type="nucleotide sequence ID" value="NZ_JAUSWP010000005.1"/>
</dbReference>
<dbReference type="InterPro" id="IPR020103">
    <property type="entry name" value="PsdUridine_synth_cat_dom_sf"/>
</dbReference>
<dbReference type="PROSITE" id="PS50889">
    <property type="entry name" value="S4"/>
    <property type="match status" value="1"/>
</dbReference>
<dbReference type="SMART" id="SM00363">
    <property type="entry name" value="S4"/>
    <property type="match status" value="1"/>
</dbReference>
<evidence type="ECO:0000256" key="6">
    <source>
        <dbReference type="PROSITE-ProRule" id="PRU00182"/>
    </source>
</evidence>